<reference evidence="1" key="1">
    <citation type="submission" date="2021-05" db="EMBL/GenBank/DDBJ databases">
        <authorList>
            <person name="Alioto T."/>
            <person name="Alioto T."/>
            <person name="Gomez Garrido J."/>
        </authorList>
    </citation>
    <scope>NUCLEOTIDE SEQUENCE</scope>
</reference>
<dbReference type="AlphaFoldDB" id="A0A8D8A838"/>
<proteinExistence type="predicted"/>
<dbReference type="EMBL" id="HBUE01020111">
    <property type="protein sequence ID" value="CAG6452127.1"/>
    <property type="molecule type" value="Transcribed_RNA"/>
</dbReference>
<dbReference type="EMBL" id="HBUE01020107">
    <property type="protein sequence ID" value="CAG6452124.1"/>
    <property type="molecule type" value="Transcribed_RNA"/>
</dbReference>
<dbReference type="EMBL" id="HBUE01020112">
    <property type="protein sequence ID" value="CAG6452128.1"/>
    <property type="molecule type" value="Transcribed_RNA"/>
</dbReference>
<name>A0A8D8A838_CULPI</name>
<dbReference type="EMBL" id="HBUE01020103">
    <property type="protein sequence ID" value="CAG6452122.1"/>
    <property type="molecule type" value="Transcribed_RNA"/>
</dbReference>
<protein>
    <submittedName>
        <fullName evidence="1">(northern house mosquito) hypothetical protein</fullName>
    </submittedName>
</protein>
<sequence length="166" mass="17597">MKSRTRNDMSNSSCCLVTASTISQKTCSVARSRCLARVARIHPVKVRSQRSSPCAAQTSSSIGSSLSRLEEVFCRMRCDVVEGSVKVLVGDQLTQKESTVLVAHKQQAVVYRPGGVVGPVIKCNVATLLGSQSWPGTGKPAATPFCGVCNGSDSRGRNSYEAKGCV</sequence>
<evidence type="ECO:0000313" key="1">
    <source>
        <dbReference type="EMBL" id="CAG6452124.1"/>
    </source>
</evidence>
<organism evidence="1">
    <name type="scientific">Culex pipiens</name>
    <name type="common">House mosquito</name>
    <dbReference type="NCBI Taxonomy" id="7175"/>
    <lineage>
        <taxon>Eukaryota</taxon>
        <taxon>Metazoa</taxon>
        <taxon>Ecdysozoa</taxon>
        <taxon>Arthropoda</taxon>
        <taxon>Hexapoda</taxon>
        <taxon>Insecta</taxon>
        <taxon>Pterygota</taxon>
        <taxon>Neoptera</taxon>
        <taxon>Endopterygota</taxon>
        <taxon>Diptera</taxon>
        <taxon>Nematocera</taxon>
        <taxon>Culicoidea</taxon>
        <taxon>Culicidae</taxon>
        <taxon>Culicinae</taxon>
        <taxon>Culicini</taxon>
        <taxon>Culex</taxon>
        <taxon>Culex</taxon>
    </lineage>
</organism>
<accession>A0A8D8A838</accession>